<keyword evidence="3" id="KW-1185">Reference proteome</keyword>
<dbReference type="InterPro" id="IPR003812">
    <property type="entry name" value="Fido"/>
</dbReference>
<sequence length="63" mass="6837">MNHALIDGNKRLAWVATGILLAINDVPIQDVDVDQAEALVMAVADGSMTDVPDIAREFRALYL</sequence>
<evidence type="ECO:0000313" key="3">
    <source>
        <dbReference type="Proteomes" id="UP000624325"/>
    </source>
</evidence>
<comment type="caution">
    <text evidence="2">The sequence shown here is derived from an EMBL/GenBank/DDBJ whole genome shotgun (WGS) entry which is preliminary data.</text>
</comment>
<proteinExistence type="predicted"/>
<dbReference type="Gene3D" id="1.10.1790.50">
    <property type="match status" value="1"/>
</dbReference>
<evidence type="ECO:0000313" key="2">
    <source>
        <dbReference type="EMBL" id="GIF54490.1"/>
    </source>
</evidence>
<reference evidence="2 3" key="1">
    <citation type="submission" date="2021-01" db="EMBL/GenBank/DDBJ databases">
        <title>Whole genome shotgun sequence of Asanoa iriomotensis NBRC 100142.</title>
        <authorList>
            <person name="Komaki H."/>
            <person name="Tamura T."/>
        </authorList>
    </citation>
    <scope>NUCLEOTIDE SEQUENCE [LARGE SCALE GENOMIC DNA]</scope>
    <source>
        <strain evidence="2 3">NBRC 100142</strain>
    </source>
</reference>
<protein>
    <recommendedName>
        <fullName evidence="1">Fido domain-containing protein</fullName>
    </recommendedName>
</protein>
<dbReference type="Proteomes" id="UP000624325">
    <property type="component" value="Unassembled WGS sequence"/>
</dbReference>
<dbReference type="EMBL" id="BONC01000002">
    <property type="protein sequence ID" value="GIF54490.1"/>
    <property type="molecule type" value="Genomic_DNA"/>
</dbReference>
<dbReference type="RefSeq" id="WP_239090442.1">
    <property type="nucleotide sequence ID" value="NZ_BAAALU010000011.1"/>
</dbReference>
<gene>
    <name evidence="2" type="ORF">Air01nite_05850</name>
</gene>
<evidence type="ECO:0000259" key="1">
    <source>
        <dbReference type="PROSITE" id="PS51459"/>
    </source>
</evidence>
<dbReference type="PROSITE" id="PS51459">
    <property type="entry name" value="FIDO"/>
    <property type="match status" value="1"/>
</dbReference>
<accession>A0ABQ4BWR3</accession>
<feature type="domain" description="Fido" evidence="1">
    <location>
        <begin position="1"/>
        <end position="63"/>
    </location>
</feature>
<organism evidence="2 3">
    <name type="scientific">Asanoa iriomotensis</name>
    <dbReference type="NCBI Taxonomy" id="234613"/>
    <lineage>
        <taxon>Bacteria</taxon>
        <taxon>Bacillati</taxon>
        <taxon>Actinomycetota</taxon>
        <taxon>Actinomycetes</taxon>
        <taxon>Micromonosporales</taxon>
        <taxon>Micromonosporaceae</taxon>
        <taxon>Asanoa</taxon>
    </lineage>
</organism>
<name>A0ABQ4BWR3_9ACTN</name>